<accession>A0ABR4D7I5</accession>
<feature type="compositionally biased region" description="Pro residues" evidence="1">
    <location>
        <begin position="388"/>
        <end position="399"/>
    </location>
</feature>
<feature type="compositionally biased region" description="Basic and acidic residues" evidence="1">
    <location>
        <begin position="619"/>
        <end position="648"/>
    </location>
</feature>
<dbReference type="Gene3D" id="1.10.510.10">
    <property type="entry name" value="Transferase(Phosphotransferase) domain 1"/>
    <property type="match status" value="1"/>
</dbReference>
<dbReference type="SUPFAM" id="SSF56112">
    <property type="entry name" value="Protein kinase-like (PK-like)"/>
    <property type="match status" value="1"/>
</dbReference>
<evidence type="ECO:0000259" key="2">
    <source>
        <dbReference type="PROSITE" id="PS50011"/>
    </source>
</evidence>
<dbReference type="SMART" id="SM00220">
    <property type="entry name" value="S_TKc"/>
    <property type="match status" value="1"/>
</dbReference>
<dbReference type="InterPro" id="IPR000719">
    <property type="entry name" value="Prot_kinase_dom"/>
</dbReference>
<feature type="compositionally biased region" description="Polar residues" evidence="1">
    <location>
        <begin position="606"/>
        <end position="616"/>
    </location>
</feature>
<protein>
    <recommendedName>
        <fullName evidence="2">Protein kinase domain-containing protein</fullName>
    </recommendedName>
</protein>
<dbReference type="RefSeq" id="XP_070864259.1">
    <property type="nucleotide sequence ID" value="XM_071013365.1"/>
</dbReference>
<comment type="caution">
    <text evidence="3">The sequence shown here is derived from an EMBL/GenBank/DDBJ whole genome shotgun (WGS) entry which is preliminary data.</text>
</comment>
<dbReference type="PANTHER" id="PTHR44305:SF24">
    <property type="entry name" value="TYROSINE-PROTEIN KINASE C03B1.5-RELATED"/>
    <property type="match status" value="1"/>
</dbReference>
<organism evidence="3 4">
    <name type="scientific">Remersonia thermophila</name>
    <dbReference type="NCBI Taxonomy" id="72144"/>
    <lineage>
        <taxon>Eukaryota</taxon>
        <taxon>Fungi</taxon>
        <taxon>Dikarya</taxon>
        <taxon>Ascomycota</taxon>
        <taxon>Pezizomycotina</taxon>
        <taxon>Sordariomycetes</taxon>
        <taxon>Sordariomycetidae</taxon>
        <taxon>Sordariales</taxon>
        <taxon>Sordariales incertae sedis</taxon>
        <taxon>Remersonia</taxon>
    </lineage>
</organism>
<feature type="region of interest" description="Disordered" evidence="1">
    <location>
        <begin position="382"/>
        <end position="425"/>
    </location>
</feature>
<sequence>MFFHLTFSRPAILVFSLSDHCHYIWKLSSNLPTYCSTTHPLYSPVTTMGFSNQNTAQAKPPGPSGEKRILWSKETIDSTITKQFVCSRLDPEERKRLDRPLDPSGDLTESTYWEWIDTRAKKIFLILDDLGWANLIFRFVNNFVDDGELPLSLDKLQQLELLYPRNIKTAKKFYDHQYHFLVRPLRRDRHVDYENDEVIPLDVVTKKSKARPNDNHVDVVASIEMPNQLLSRFRIPLGSDHRNRNELLSEIYRICDVDDEHLLSFWGSYTHRGQGYVLLTPAAEFSLNELLTGNVPKLLKKLSKAARRQMVLNWIYCLTKALCVLHEERRAHGNIKPSAVMFSADNHVFLSGITRFQTDTLRGAAGNTTFDKEAYDYAAPENVFQPYSPSPRRPPPKPRLPPRETVLGSDTGPVDHATASMSTSTSTFASASTAAAEEANPTQQAADIFSLGCIILELLGSIFKRQGKPFASYRAAKHKAAGRGAIPDASFHRNLDQVERWMVQLARDAEEKVKERGYDDDEEGAIFASITPMLHVVASMLAYCPGERPSAQDVHASLRGIVDGLGGSRLAHCVHRDSGVDFGVGVEGHVVNGLEGMTRDDGGNGESTSASPSTSLGRGGKDNKAGKEKPGEVVERSKRERSQEDGSKTDNAAGGGGARRSVSSAGSHAGTADVGGETGRKVSRVSLLSRRGDRSSTPSESKISFADYSRVMVFYG</sequence>
<evidence type="ECO:0000313" key="4">
    <source>
        <dbReference type="Proteomes" id="UP001600064"/>
    </source>
</evidence>
<dbReference type="Proteomes" id="UP001600064">
    <property type="component" value="Unassembled WGS sequence"/>
</dbReference>
<dbReference type="InterPro" id="IPR011009">
    <property type="entry name" value="Kinase-like_dom_sf"/>
</dbReference>
<keyword evidence="4" id="KW-1185">Reference proteome</keyword>
<dbReference type="EMBL" id="JAZGUE010000006">
    <property type="protein sequence ID" value="KAL2265532.1"/>
    <property type="molecule type" value="Genomic_DNA"/>
</dbReference>
<dbReference type="PROSITE" id="PS50011">
    <property type="entry name" value="PROTEIN_KINASE_DOM"/>
    <property type="match status" value="1"/>
</dbReference>
<dbReference type="InterPro" id="IPR053083">
    <property type="entry name" value="TF_kinase-domain_protein"/>
</dbReference>
<dbReference type="GeneID" id="98128009"/>
<feature type="region of interest" description="Disordered" evidence="1">
    <location>
        <begin position="593"/>
        <end position="701"/>
    </location>
</feature>
<name>A0ABR4D7I5_9PEZI</name>
<gene>
    <name evidence="3" type="ORF">VTJ83DRAFT_6632</name>
</gene>
<reference evidence="3 4" key="1">
    <citation type="journal article" date="2024" name="Commun. Biol.">
        <title>Comparative genomic analysis of thermophilic fungi reveals convergent evolutionary adaptations and gene losses.</title>
        <authorList>
            <person name="Steindorff A.S."/>
            <person name="Aguilar-Pontes M.V."/>
            <person name="Robinson A.J."/>
            <person name="Andreopoulos B."/>
            <person name="LaButti K."/>
            <person name="Kuo A."/>
            <person name="Mondo S."/>
            <person name="Riley R."/>
            <person name="Otillar R."/>
            <person name="Haridas S."/>
            <person name="Lipzen A."/>
            <person name="Grimwood J."/>
            <person name="Schmutz J."/>
            <person name="Clum A."/>
            <person name="Reid I.D."/>
            <person name="Moisan M.C."/>
            <person name="Butler G."/>
            <person name="Nguyen T.T.M."/>
            <person name="Dewar K."/>
            <person name="Conant G."/>
            <person name="Drula E."/>
            <person name="Henrissat B."/>
            <person name="Hansel C."/>
            <person name="Singer S."/>
            <person name="Hutchinson M.I."/>
            <person name="de Vries R.P."/>
            <person name="Natvig D.O."/>
            <person name="Powell A.J."/>
            <person name="Tsang A."/>
            <person name="Grigoriev I.V."/>
        </authorList>
    </citation>
    <scope>NUCLEOTIDE SEQUENCE [LARGE SCALE GENOMIC DNA]</scope>
    <source>
        <strain evidence="3 4">ATCC 22073</strain>
    </source>
</reference>
<evidence type="ECO:0000313" key="3">
    <source>
        <dbReference type="EMBL" id="KAL2265532.1"/>
    </source>
</evidence>
<evidence type="ECO:0000256" key="1">
    <source>
        <dbReference type="SAM" id="MobiDB-lite"/>
    </source>
</evidence>
<feature type="domain" description="Protein kinase" evidence="2">
    <location>
        <begin position="167"/>
        <end position="558"/>
    </location>
</feature>
<proteinExistence type="predicted"/>
<dbReference type="PANTHER" id="PTHR44305">
    <property type="entry name" value="SI:DKEY-192D15.2-RELATED"/>
    <property type="match status" value="1"/>
</dbReference>
<feature type="compositionally biased region" description="Low complexity" evidence="1">
    <location>
        <begin position="659"/>
        <end position="670"/>
    </location>
</feature>